<name>A0AAV0NUF8_9ROSI</name>
<evidence type="ECO:0000313" key="1">
    <source>
        <dbReference type="EMBL" id="CAI0462228.1"/>
    </source>
</evidence>
<proteinExistence type="predicted"/>
<dbReference type="EMBL" id="CAMGYJ010000008">
    <property type="protein sequence ID" value="CAI0462228.1"/>
    <property type="molecule type" value="Genomic_DNA"/>
</dbReference>
<evidence type="ECO:0000313" key="2">
    <source>
        <dbReference type="Proteomes" id="UP001154282"/>
    </source>
</evidence>
<keyword evidence="2" id="KW-1185">Reference proteome</keyword>
<sequence>MNQICTCYYDFRFASEFAFDGIWGLSNLIKAPLQW</sequence>
<accession>A0AAV0NUF8</accession>
<comment type="caution">
    <text evidence="1">The sequence shown here is derived from an EMBL/GenBank/DDBJ whole genome shotgun (WGS) entry which is preliminary data.</text>
</comment>
<protein>
    <submittedName>
        <fullName evidence="1">Uncharacterized protein</fullName>
    </submittedName>
</protein>
<organism evidence="1 2">
    <name type="scientific">Linum tenue</name>
    <dbReference type="NCBI Taxonomy" id="586396"/>
    <lineage>
        <taxon>Eukaryota</taxon>
        <taxon>Viridiplantae</taxon>
        <taxon>Streptophyta</taxon>
        <taxon>Embryophyta</taxon>
        <taxon>Tracheophyta</taxon>
        <taxon>Spermatophyta</taxon>
        <taxon>Magnoliopsida</taxon>
        <taxon>eudicotyledons</taxon>
        <taxon>Gunneridae</taxon>
        <taxon>Pentapetalae</taxon>
        <taxon>rosids</taxon>
        <taxon>fabids</taxon>
        <taxon>Malpighiales</taxon>
        <taxon>Linaceae</taxon>
        <taxon>Linum</taxon>
    </lineage>
</organism>
<dbReference type="AlphaFoldDB" id="A0AAV0NUF8"/>
<reference evidence="1" key="1">
    <citation type="submission" date="2022-08" db="EMBL/GenBank/DDBJ databases">
        <authorList>
            <person name="Gutierrez-Valencia J."/>
        </authorList>
    </citation>
    <scope>NUCLEOTIDE SEQUENCE</scope>
</reference>
<gene>
    <name evidence="1" type="ORF">LITE_LOCUS35268</name>
</gene>
<dbReference type="Proteomes" id="UP001154282">
    <property type="component" value="Unassembled WGS sequence"/>
</dbReference>